<gene>
    <name evidence="1" type="ORF">E2986_12585</name>
</gene>
<protein>
    <recommendedName>
        <fullName evidence="3">Eyes absent homolog</fullName>
    </recommendedName>
</protein>
<sequence>MCSDLCNKQKLCAISLYNSPPYGSTTAGKNTSGLQSSYLTSYTTPSSMTQYSSYATYNSGTTNFPNVAQNISPSSQKLEYSAYSSSLYGNDRVPLQYSGYYPMHGYHATPASFNIGNLNFADAEEEIVRFHVKLQIIKSLWSQITDL</sequence>
<evidence type="ECO:0000313" key="1">
    <source>
        <dbReference type="EMBL" id="KAF3430541.1"/>
    </source>
</evidence>
<proteinExistence type="predicted"/>
<comment type="caution">
    <text evidence="1">The sequence shown here is derived from an EMBL/GenBank/DDBJ whole genome shotgun (WGS) entry which is preliminary data.</text>
</comment>
<dbReference type="EMBL" id="WNWW01000040">
    <property type="protein sequence ID" value="KAF3430541.1"/>
    <property type="molecule type" value="Genomic_DNA"/>
</dbReference>
<evidence type="ECO:0008006" key="3">
    <source>
        <dbReference type="Google" id="ProtNLM"/>
    </source>
</evidence>
<reference evidence="1" key="1">
    <citation type="submission" date="2019-11" db="EMBL/GenBank/DDBJ databases">
        <title>The nuclear and mitochondrial genomes of Frieseomelitta varia - a highly eusocial stingless bee (Meliponini) with a permanently sterile worker caste.</title>
        <authorList>
            <person name="Freitas F.C.P."/>
            <person name="Lourenco A.P."/>
            <person name="Nunes F.M.F."/>
            <person name="Paschoal A.R."/>
            <person name="Abreu F.C.P."/>
            <person name="Barbin F.O."/>
            <person name="Bataglia L."/>
            <person name="Cardoso-Junior C.A.M."/>
            <person name="Cervoni M.S."/>
            <person name="Silva S.R."/>
            <person name="Dalarmi F."/>
            <person name="Del Lama M.A."/>
            <person name="Depintor T.S."/>
            <person name="Ferreira K.M."/>
            <person name="Goria P.S."/>
            <person name="Jaskot M.C."/>
            <person name="Lago D.C."/>
            <person name="Luna-Lucena D."/>
            <person name="Moda L.M."/>
            <person name="Nascimento L."/>
            <person name="Pedrino M."/>
            <person name="Rabico F.O."/>
            <person name="Sanches F.C."/>
            <person name="Santos D.E."/>
            <person name="Santos C.G."/>
            <person name="Vieira J."/>
            <person name="Lopes T.F."/>
            <person name="Barchuk A.R."/>
            <person name="Hartfelder K."/>
            <person name="Simoes Z.L.P."/>
            <person name="Bitondi M.M.G."/>
            <person name="Pinheiro D.G."/>
        </authorList>
    </citation>
    <scope>NUCLEOTIDE SEQUENCE</scope>
    <source>
        <strain evidence="1">USP_RPSP 00005682</strain>
        <tissue evidence="1">Whole individual</tissue>
    </source>
</reference>
<dbReference type="Proteomes" id="UP000655588">
    <property type="component" value="Unassembled WGS sequence"/>
</dbReference>
<accession>A0A833VSA6</accession>
<name>A0A833VSA6_9HYME</name>
<evidence type="ECO:0000313" key="2">
    <source>
        <dbReference type="Proteomes" id="UP000655588"/>
    </source>
</evidence>
<keyword evidence="2" id="KW-1185">Reference proteome</keyword>
<dbReference type="AlphaFoldDB" id="A0A833VSA6"/>
<organism evidence="1 2">
    <name type="scientific">Frieseomelitta varia</name>
    <dbReference type="NCBI Taxonomy" id="561572"/>
    <lineage>
        <taxon>Eukaryota</taxon>
        <taxon>Metazoa</taxon>
        <taxon>Ecdysozoa</taxon>
        <taxon>Arthropoda</taxon>
        <taxon>Hexapoda</taxon>
        <taxon>Insecta</taxon>
        <taxon>Pterygota</taxon>
        <taxon>Neoptera</taxon>
        <taxon>Endopterygota</taxon>
        <taxon>Hymenoptera</taxon>
        <taxon>Apocrita</taxon>
        <taxon>Aculeata</taxon>
        <taxon>Apoidea</taxon>
        <taxon>Anthophila</taxon>
        <taxon>Apidae</taxon>
        <taxon>Frieseomelitta</taxon>
    </lineage>
</organism>